<dbReference type="SMART" id="SM00487">
    <property type="entry name" value="DEXDc"/>
    <property type="match status" value="1"/>
</dbReference>
<evidence type="ECO:0000256" key="12">
    <source>
        <dbReference type="ARBA" id="ARBA00034617"/>
    </source>
</evidence>
<dbReference type="InterPro" id="IPR045562">
    <property type="entry name" value="RecG_dom3_C"/>
</dbReference>
<dbReference type="CDD" id="cd04488">
    <property type="entry name" value="RecG_wedge_OBF"/>
    <property type="match status" value="1"/>
</dbReference>
<evidence type="ECO:0000256" key="10">
    <source>
        <dbReference type="ARBA" id="ARBA00023204"/>
    </source>
</evidence>
<dbReference type="InterPro" id="IPR047112">
    <property type="entry name" value="RecG/Mfd"/>
</dbReference>
<dbReference type="Gene3D" id="2.40.50.140">
    <property type="entry name" value="Nucleic acid-binding proteins"/>
    <property type="match status" value="1"/>
</dbReference>
<dbReference type="Proteomes" id="UP001597267">
    <property type="component" value="Unassembled WGS sequence"/>
</dbReference>
<dbReference type="RefSeq" id="WP_164506976.1">
    <property type="nucleotide sequence ID" value="NZ_JBHTOP010000026.1"/>
</dbReference>
<sequence length="676" mass="75900">MDLMDPISVLEGVGPKRVQTLKILGIQTIYDLLYYFPFRYEDLQVKELADITDQEKVTLKGIVVAQPILTRFGPHKTRLIIRLLIQDQVIIATFFNQPWLKDKFIPDKEIAVFGKWDQRRRSLNGLKIFTPSADEAQGMDAVYGLTKGLRQSTLIKMIQLAFTQYKSVLTESVPEAIRQHYRLLSEAQIVAGMHFPKTDAQAKAARRSAIFREFFLFECRIQNLRRQERTSENGLALHYDLAAVQAFIQELPFELTKAQKKVVNEIARDMKSSHQMNRLLQGDVGSGKTIVAAIALFSAVTAGYQAALMVPTEILATQHFEKLKVLFDTMTVKTALLTGSATAKERREIYSDLAAGRINVLIGTHALIQENVTFKNLGFVVIDEQHRFGVAQRKRLRQKGFSPDVLMMTATPIPRTLAITTYGEMDVSTIDQLPAGRQPIQTSWVKSNQTNQVQTFLAQQLQAHNQAFIISPLIEESESLDLKNAQALYDTYVARFEPTYRVALLHGQMSNSEKNEIMTAFSNNEVQILVSTTVVEVGVDVPNATMMVIYDADRFGLSQLHQLRGRVGRGNKRAYCILIADPKNDVAVARMEAMVETNDGFVLSEKDLELRGPGDVFGAKQSGLPEFKVGNPVTDFNVLQAAQIEAQQIFSNDPDLKNHGALQTYLHQYGLTNSLD</sequence>
<comment type="similarity">
    <text evidence="1 15">Belongs to the helicase family. RecG subfamily.</text>
</comment>
<comment type="caution">
    <text evidence="18">The sequence shown here is derived from an EMBL/GenBank/DDBJ whole genome shotgun (WGS) entry which is preliminary data.</text>
</comment>
<keyword evidence="3 15" id="KW-0547">Nucleotide-binding</keyword>
<gene>
    <name evidence="18" type="primary">recG</name>
    <name evidence="18" type="ORF">ACFQ5M_11965</name>
</gene>
<dbReference type="EMBL" id="JBHTOP010000026">
    <property type="protein sequence ID" value="MFD1672818.1"/>
    <property type="molecule type" value="Genomic_DNA"/>
</dbReference>
<reference evidence="19" key="1">
    <citation type="journal article" date="2019" name="Int. J. Syst. Evol. Microbiol.">
        <title>The Global Catalogue of Microorganisms (GCM) 10K type strain sequencing project: providing services to taxonomists for standard genome sequencing and annotation.</title>
        <authorList>
            <consortium name="The Broad Institute Genomics Platform"/>
            <consortium name="The Broad Institute Genome Sequencing Center for Infectious Disease"/>
            <person name="Wu L."/>
            <person name="Ma J."/>
        </authorList>
    </citation>
    <scope>NUCLEOTIDE SEQUENCE [LARGE SCALE GENOMIC DNA]</scope>
    <source>
        <strain evidence="19">CCM 8896</strain>
    </source>
</reference>
<evidence type="ECO:0000256" key="6">
    <source>
        <dbReference type="ARBA" id="ARBA00022806"/>
    </source>
</evidence>
<accession>A0ABW4JB32</accession>
<dbReference type="SUPFAM" id="SSF52540">
    <property type="entry name" value="P-loop containing nucleoside triphosphate hydrolases"/>
    <property type="match status" value="2"/>
</dbReference>
<dbReference type="Pfam" id="PF00270">
    <property type="entry name" value="DEAD"/>
    <property type="match status" value="1"/>
</dbReference>
<dbReference type="Gene3D" id="3.40.50.300">
    <property type="entry name" value="P-loop containing nucleotide triphosphate hydrolases"/>
    <property type="match status" value="2"/>
</dbReference>
<keyword evidence="6 15" id="KW-0347">Helicase</keyword>
<organism evidence="18 19">
    <name type="scientific">Agrilactobacillus yilanensis</name>
    <dbReference type="NCBI Taxonomy" id="2485997"/>
    <lineage>
        <taxon>Bacteria</taxon>
        <taxon>Bacillati</taxon>
        <taxon>Bacillota</taxon>
        <taxon>Bacilli</taxon>
        <taxon>Lactobacillales</taxon>
        <taxon>Lactobacillaceae</taxon>
        <taxon>Agrilactobacillus</taxon>
    </lineage>
</organism>
<dbReference type="PANTHER" id="PTHR47964:SF1">
    <property type="entry name" value="ATP-DEPENDENT DNA HELICASE HOMOLOG RECG, CHLOROPLASTIC"/>
    <property type="match status" value="1"/>
</dbReference>
<dbReference type="InterPro" id="IPR012340">
    <property type="entry name" value="NA-bd_OB-fold"/>
</dbReference>
<evidence type="ECO:0000256" key="8">
    <source>
        <dbReference type="ARBA" id="ARBA00023125"/>
    </source>
</evidence>
<evidence type="ECO:0000256" key="15">
    <source>
        <dbReference type="RuleBase" id="RU363016"/>
    </source>
</evidence>
<evidence type="ECO:0000256" key="3">
    <source>
        <dbReference type="ARBA" id="ARBA00022741"/>
    </source>
</evidence>
<dbReference type="Pfam" id="PF19833">
    <property type="entry name" value="RecG_dom3_C"/>
    <property type="match status" value="1"/>
</dbReference>
<dbReference type="Pfam" id="PF00271">
    <property type="entry name" value="Helicase_C"/>
    <property type="match status" value="1"/>
</dbReference>
<dbReference type="InterPro" id="IPR014001">
    <property type="entry name" value="Helicase_ATP-bd"/>
</dbReference>
<dbReference type="EC" id="5.6.2.4" evidence="13 15"/>
<keyword evidence="8" id="KW-0238">DNA-binding</keyword>
<keyword evidence="4 15" id="KW-0227">DNA damage</keyword>
<comment type="function">
    <text evidence="15">Plays a critical role in recombination and DNA repair. Helps process Holliday junction intermediates to mature products by catalyzing branch migration. Has replication fork regression activity, unwinds stalled or blocked replication forks to make a HJ that can be resolved. Has a DNA unwinding activity characteristic of a DNA helicase with 3'-5' polarity.</text>
</comment>
<keyword evidence="19" id="KW-1185">Reference proteome</keyword>
<dbReference type="GO" id="GO:0003678">
    <property type="term" value="F:DNA helicase activity"/>
    <property type="evidence" value="ECO:0007669"/>
    <property type="project" value="UniProtKB-EC"/>
</dbReference>
<dbReference type="NCBIfam" id="NF008168">
    <property type="entry name" value="PRK10917.2-2"/>
    <property type="match status" value="1"/>
</dbReference>
<evidence type="ECO:0000256" key="14">
    <source>
        <dbReference type="ARBA" id="ARBA00048988"/>
    </source>
</evidence>
<dbReference type="NCBIfam" id="TIGR00643">
    <property type="entry name" value="recG"/>
    <property type="match status" value="1"/>
</dbReference>
<evidence type="ECO:0000256" key="2">
    <source>
        <dbReference type="ARBA" id="ARBA00017846"/>
    </source>
</evidence>
<keyword evidence="9 15" id="KW-0233">DNA recombination</keyword>
<dbReference type="PROSITE" id="PS51194">
    <property type="entry name" value="HELICASE_CTER"/>
    <property type="match status" value="1"/>
</dbReference>
<dbReference type="InterPro" id="IPR027417">
    <property type="entry name" value="P-loop_NTPase"/>
</dbReference>
<evidence type="ECO:0000256" key="7">
    <source>
        <dbReference type="ARBA" id="ARBA00022840"/>
    </source>
</evidence>
<keyword evidence="11" id="KW-0413">Isomerase</keyword>
<evidence type="ECO:0000259" key="16">
    <source>
        <dbReference type="PROSITE" id="PS51192"/>
    </source>
</evidence>
<protein>
    <recommendedName>
        <fullName evidence="2 15">ATP-dependent DNA helicase RecG</fullName>
        <ecNumber evidence="13 15">5.6.2.4</ecNumber>
    </recommendedName>
</protein>
<evidence type="ECO:0000256" key="5">
    <source>
        <dbReference type="ARBA" id="ARBA00022801"/>
    </source>
</evidence>
<evidence type="ECO:0000313" key="18">
    <source>
        <dbReference type="EMBL" id="MFD1672818.1"/>
    </source>
</evidence>
<dbReference type="CDD" id="cd17992">
    <property type="entry name" value="DEXHc_RecG"/>
    <property type="match status" value="1"/>
</dbReference>
<dbReference type="SMART" id="SM00490">
    <property type="entry name" value="HELICc"/>
    <property type="match status" value="1"/>
</dbReference>
<evidence type="ECO:0000313" key="19">
    <source>
        <dbReference type="Proteomes" id="UP001597267"/>
    </source>
</evidence>
<dbReference type="SUPFAM" id="SSF50249">
    <property type="entry name" value="Nucleic acid-binding proteins"/>
    <property type="match status" value="1"/>
</dbReference>
<keyword evidence="7 15" id="KW-0067">ATP-binding</keyword>
<dbReference type="NCBIfam" id="NF008165">
    <property type="entry name" value="PRK10917.1-3"/>
    <property type="match status" value="1"/>
</dbReference>
<dbReference type="GO" id="GO:0016787">
    <property type="term" value="F:hydrolase activity"/>
    <property type="evidence" value="ECO:0007669"/>
    <property type="project" value="UniProtKB-KW"/>
</dbReference>
<proteinExistence type="inferred from homology"/>
<evidence type="ECO:0000256" key="11">
    <source>
        <dbReference type="ARBA" id="ARBA00023235"/>
    </source>
</evidence>
<keyword evidence="10 15" id="KW-0234">DNA repair</keyword>
<dbReference type="PROSITE" id="PS51192">
    <property type="entry name" value="HELICASE_ATP_BIND_1"/>
    <property type="match status" value="1"/>
</dbReference>
<dbReference type="InterPro" id="IPR011545">
    <property type="entry name" value="DEAD/DEAH_box_helicase_dom"/>
</dbReference>
<dbReference type="InterPro" id="IPR033454">
    <property type="entry name" value="RecG_wedge"/>
</dbReference>
<dbReference type="Pfam" id="PF17191">
    <property type="entry name" value="RecG_wedge"/>
    <property type="match status" value="1"/>
</dbReference>
<evidence type="ECO:0000256" key="1">
    <source>
        <dbReference type="ARBA" id="ARBA00007504"/>
    </source>
</evidence>
<evidence type="ECO:0000259" key="17">
    <source>
        <dbReference type="PROSITE" id="PS51194"/>
    </source>
</evidence>
<feature type="domain" description="Helicase ATP-binding" evidence="16">
    <location>
        <begin position="269"/>
        <end position="430"/>
    </location>
</feature>
<evidence type="ECO:0000256" key="4">
    <source>
        <dbReference type="ARBA" id="ARBA00022763"/>
    </source>
</evidence>
<dbReference type="PANTHER" id="PTHR47964">
    <property type="entry name" value="ATP-DEPENDENT DNA HELICASE HOMOLOG RECG, CHLOROPLASTIC"/>
    <property type="match status" value="1"/>
</dbReference>
<dbReference type="InterPro" id="IPR001650">
    <property type="entry name" value="Helicase_C-like"/>
</dbReference>
<comment type="catalytic activity">
    <reaction evidence="14 15">
        <text>ATP + H2O = ADP + phosphate + H(+)</text>
        <dbReference type="Rhea" id="RHEA:13065"/>
        <dbReference type="ChEBI" id="CHEBI:15377"/>
        <dbReference type="ChEBI" id="CHEBI:15378"/>
        <dbReference type="ChEBI" id="CHEBI:30616"/>
        <dbReference type="ChEBI" id="CHEBI:43474"/>
        <dbReference type="ChEBI" id="CHEBI:456216"/>
        <dbReference type="EC" id="5.6.2.4"/>
    </reaction>
</comment>
<comment type="catalytic activity">
    <reaction evidence="12 15">
        <text>Couples ATP hydrolysis with the unwinding of duplex DNA by translocating in the 3'-5' direction.</text>
        <dbReference type="EC" id="5.6.2.4"/>
    </reaction>
</comment>
<name>A0ABW4JB32_9LACO</name>
<evidence type="ECO:0000256" key="9">
    <source>
        <dbReference type="ARBA" id="ARBA00023172"/>
    </source>
</evidence>
<feature type="domain" description="Helicase C-terminal" evidence="17">
    <location>
        <begin position="449"/>
        <end position="614"/>
    </location>
</feature>
<dbReference type="InterPro" id="IPR004609">
    <property type="entry name" value="ATP-dep_DNA_helicase_RecG"/>
</dbReference>
<evidence type="ECO:0000256" key="13">
    <source>
        <dbReference type="ARBA" id="ARBA00034808"/>
    </source>
</evidence>
<keyword evidence="5 15" id="KW-0378">Hydrolase</keyword>